<evidence type="ECO:0000313" key="2">
    <source>
        <dbReference type="EMBL" id="PSC68902.1"/>
    </source>
</evidence>
<dbReference type="EMBL" id="LHPF02000032">
    <property type="protein sequence ID" value="PSC68902.1"/>
    <property type="molecule type" value="Genomic_DNA"/>
</dbReference>
<accession>A0A2P6V479</accession>
<dbReference type="OrthoDB" id="10654795at2759"/>
<gene>
    <name evidence="2" type="ORF">C2E20_7565</name>
</gene>
<sequence>MQTAGQARWAVPEWWRRYQAQEGSFSSIDDGTLAFLSQQFGGMPVLLLPVDYSLPPVPVMPQLVVSLAPVPEVHARALGGPTADALPRAVTILELEATLAAAASSEAELHELSTWFYSLSEGDKEEALTAVAKQLSYGAPVGEASAPAPAALRLPEAKPSLTVYCDATSGPGSAPATALAAAAAPSRPLALSDLTNLQAIGSGTAAGAGVPAAKKTLKKLASSLHMAHSQKVTPQLPADEVKQLVEHQLRSQPTYAPWHRGMAGKRAGLRPSTGNGQDQASSGTGVYVPRG</sequence>
<proteinExistence type="predicted"/>
<name>A0A2P6V479_9CHLO</name>
<dbReference type="GO" id="GO:0003677">
    <property type="term" value="F:DNA binding"/>
    <property type="evidence" value="ECO:0007669"/>
    <property type="project" value="UniProtKB-KW"/>
</dbReference>
<organism evidence="2 3">
    <name type="scientific">Micractinium conductrix</name>
    <dbReference type="NCBI Taxonomy" id="554055"/>
    <lineage>
        <taxon>Eukaryota</taxon>
        <taxon>Viridiplantae</taxon>
        <taxon>Chlorophyta</taxon>
        <taxon>core chlorophytes</taxon>
        <taxon>Trebouxiophyceae</taxon>
        <taxon>Chlorellales</taxon>
        <taxon>Chlorellaceae</taxon>
        <taxon>Chlorella clade</taxon>
        <taxon>Micractinium</taxon>
    </lineage>
</organism>
<evidence type="ECO:0000256" key="1">
    <source>
        <dbReference type="SAM" id="MobiDB-lite"/>
    </source>
</evidence>
<dbReference type="Proteomes" id="UP000239649">
    <property type="component" value="Unassembled WGS sequence"/>
</dbReference>
<feature type="compositionally biased region" description="Polar residues" evidence="1">
    <location>
        <begin position="272"/>
        <end position="284"/>
    </location>
</feature>
<feature type="region of interest" description="Disordered" evidence="1">
    <location>
        <begin position="258"/>
        <end position="291"/>
    </location>
</feature>
<dbReference type="AlphaFoldDB" id="A0A2P6V479"/>
<protein>
    <submittedName>
        <fullName evidence="2">DNA-binding protein</fullName>
    </submittedName>
</protein>
<keyword evidence="2" id="KW-0238">DNA-binding</keyword>
<comment type="caution">
    <text evidence="2">The sequence shown here is derived from an EMBL/GenBank/DDBJ whole genome shotgun (WGS) entry which is preliminary data.</text>
</comment>
<keyword evidence="3" id="KW-1185">Reference proteome</keyword>
<evidence type="ECO:0000313" key="3">
    <source>
        <dbReference type="Proteomes" id="UP000239649"/>
    </source>
</evidence>
<reference evidence="2 3" key="1">
    <citation type="journal article" date="2018" name="Plant J.">
        <title>Genome sequences of Chlorella sorokiniana UTEX 1602 and Micractinium conductrix SAG 241.80: implications to maltose excretion by a green alga.</title>
        <authorList>
            <person name="Arriola M.B."/>
            <person name="Velmurugan N."/>
            <person name="Zhang Y."/>
            <person name="Plunkett M.H."/>
            <person name="Hondzo H."/>
            <person name="Barney B.M."/>
        </authorList>
    </citation>
    <scope>NUCLEOTIDE SEQUENCE [LARGE SCALE GENOMIC DNA]</scope>
    <source>
        <strain evidence="2 3">SAG 241.80</strain>
    </source>
</reference>